<dbReference type="InterPro" id="IPR041588">
    <property type="entry name" value="Integrase_H2C2"/>
</dbReference>
<evidence type="ECO:0000313" key="2">
    <source>
        <dbReference type="EMBL" id="MCI86223.1"/>
    </source>
</evidence>
<dbReference type="AlphaFoldDB" id="A0A392VFI4"/>
<dbReference type="Proteomes" id="UP000265520">
    <property type="component" value="Unassembled WGS sequence"/>
</dbReference>
<sequence length="45" mass="5316">MILEEGDRSGMSIHPGVTKMYQDLKKMLWWPGMKKHISEFVYTCL</sequence>
<feature type="domain" description="Integrase zinc-binding" evidence="1">
    <location>
        <begin position="9"/>
        <end position="44"/>
    </location>
</feature>
<accession>A0A392VFI4</accession>
<name>A0A392VFI4_9FABA</name>
<organism evidence="2 3">
    <name type="scientific">Trifolium medium</name>
    <dbReference type="NCBI Taxonomy" id="97028"/>
    <lineage>
        <taxon>Eukaryota</taxon>
        <taxon>Viridiplantae</taxon>
        <taxon>Streptophyta</taxon>
        <taxon>Embryophyta</taxon>
        <taxon>Tracheophyta</taxon>
        <taxon>Spermatophyta</taxon>
        <taxon>Magnoliopsida</taxon>
        <taxon>eudicotyledons</taxon>
        <taxon>Gunneridae</taxon>
        <taxon>Pentapetalae</taxon>
        <taxon>rosids</taxon>
        <taxon>fabids</taxon>
        <taxon>Fabales</taxon>
        <taxon>Fabaceae</taxon>
        <taxon>Papilionoideae</taxon>
        <taxon>50 kb inversion clade</taxon>
        <taxon>NPAAA clade</taxon>
        <taxon>Hologalegina</taxon>
        <taxon>IRL clade</taxon>
        <taxon>Trifolieae</taxon>
        <taxon>Trifolium</taxon>
    </lineage>
</organism>
<protein>
    <recommendedName>
        <fullName evidence="1">Integrase zinc-binding domain-containing protein</fullName>
    </recommendedName>
</protein>
<dbReference type="EMBL" id="LXQA011134617">
    <property type="protein sequence ID" value="MCI86223.1"/>
    <property type="molecule type" value="Genomic_DNA"/>
</dbReference>
<evidence type="ECO:0000313" key="3">
    <source>
        <dbReference type="Proteomes" id="UP000265520"/>
    </source>
</evidence>
<dbReference type="Pfam" id="PF17921">
    <property type="entry name" value="Integrase_H2C2"/>
    <property type="match status" value="1"/>
</dbReference>
<feature type="non-terminal residue" evidence="2">
    <location>
        <position position="45"/>
    </location>
</feature>
<keyword evidence="3" id="KW-1185">Reference proteome</keyword>
<evidence type="ECO:0000259" key="1">
    <source>
        <dbReference type="Pfam" id="PF17921"/>
    </source>
</evidence>
<comment type="caution">
    <text evidence="2">The sequence shown here is derived from an EMBL/GenBank/DDBJ whole genome shotgun (WGS) entry which is preliminary data.</text>
</comment>
<proteinExistence type="predicted"/>
<reference evidence="2 3" key="1">
    <citation type="journal article" date="2018" name="Front. Plant Sci.">
        <title>Red Clover (Trifolium pratense) and Zigzag Clover (T. medium) - A Picture of Genomic Similarities and Differences.</title>
        <authorList>
            <person name="Dluhosova J."/>
            <person name="Istvanek J."/>
            <person name="Nedelnik J."/>
            <person name="Repkova J."/>
        </authorList>
    </citation>
    <scope>NUCLEOTIDE SEQUENCE [LARGE SCALE GENOMIC DNA]</scope>
    <source>
        <strain evidence="3">cv. 10/8</strain>
        <tissue evidence="2">Leaf</tissue>
    </source>
</reference>
<dbReference type="Gene3D" id="1.10.340.70">
    <property type="match status" value="1"/>
</dbReference>